<protein>
    <recommendedName>
        <fullName evidence="4">High-temperature-induced dauer-formation protein</fullName>
    </recommendedName>
</protein>
<dbReference type="GO" id="GO:0016020">
    <property type="term" value="C:membrane"/>
    <property type="evidence" value="ECO:0007669"/>
    <property type="project" value="TreeGrafter"/>
</dbReference>
<dbReference type="InterPro" id="IPR026705">
    <property type="entry name" value="Hid-1/Ecm30"/>
</dbReference>
<keyword evidence="3" id="KW-1185">Reference proteome</keyword>
<feature type="region of interest" description="Disordered" evidence="1">
    <location>
        <begin position="640"/>
        <end position="661"/>
    </location>
</feature>
<dbReference type="GO" id="GO:0000138">
    <property type="term" value="C:Golgi trans cisterna"/>
    <property type="evidence" value="ECO:0007669"/>
    <property type="project" value="TreeGrafter"/>
</dbReference>
<sequence length="854" mass="96121">MGAADSKLKFKNHVFKLFEVPDIPDNDPYWSQFWQQPVSVNDVFTLFTASDIRNTRELCRENLELLITTLATKLLAIYHHDQFPDPAHASATELLNCLRILTRILPYVYEKQGDMPQFDEWIDHLFWSVPDAPAADAASTGYVRTKPLAEELIDTGMGLLFAEGFTVPLTKAPRDKRNLSIWETGVGCTTPITSSHELESNKVEVLRFLLTLCSDCLYISPAALPLQGSRFLTYMVTMVDRRTAMATLCSLLNTILKYSPGWKVPYDHMIISDRHRQLITYSLQYLLVLLIYPIPETVIASSADKEKAPPKNIFRHLCGKIHKTEDLQFIGNSLAKMLSQPIHASLSYLPGSRQEISWIPELTMLFWDLIQCNKKFRAYLIASDCMQDYMTILLYYIHEKRLDPTKIGLVRLCSYVLLYLTTEKSFAISLAKPFSNQTTIPHNIQPASFSGSYSDYLITQLYKIITTSNKALSFLVPTFLDCIYNISPFIRNLSYSAASNIVQLTATLSNPAFLFAKEFNHHLLISLLKSINLIIECNFHANRNLIFLIMKNESIFLKIQALRTEEDLDQIISSTSGNPDLKVPARSSSSELPLDSADQFVIGDSDDEDIHEADSEKDNSIEARESTKFPELAPLTTKARNKGKEMRMPLRSSPTSPQLHGGKFAASSSWTLTWLPLLPTHTVCSMITYLRATIPYFQNNVDGSGSGPRPSLESRLAEPSKVIDQLASVSKIDGVIFYNYTPRVPENPMGEVPTQNLPADYEVVRFPWTRGSLGWYESILWGSIFQSERQIAPTDTSNMVNSSGSPVGVWNNTAIKLFRLQETAPRGPSLLSPKGAVDAMAETVMQKIGQLRTK</sequence>
<accession>A0A0J9XEA6</accession>
<evidence type="ECO:0008006" key="4">
    <source>
        <dbReference type="Google" id="ProtNLM"/>
    </source>
</evidence>
<comment type="caution">
    <text evidence="2">The sequence shown here is derived from an EMBL/GenBank/DDBJ whole genome shotgun (WGS) entry which is preliminary data.</text>
</comment>
<dbReference type="PANTHER" id="PTHR21575:SF12">
    <property type="entry name" value="PROTEIN HID1"/>
    <property type="match status" value="1"/>
</dbReference>
<dbReference type="AlphaFoldDB" id="A0A0J9XEA6"/>
<name>A0A0J9XEA6_GEOCN</name>
<dbReference type="EMBL" id="CCBN010000010">
    <property type="protein sequence ID" value="CDO55198.1"/>
    <property type="molecule type" value="Genomic_DNA"/>
</dbReference>
<evidence type="ECO:0000313" key="3">
    <source>
        <dbReference type="Proteomes" id="UP000242525"/>
    </source>
</evidence>
<dbReference type="PANTHER" id="PTHR21575">
    <property type="entry name" value="PROTEIN HID1"/>
    <property type="match status" value="1"/>
</dbReference>
<reference evidence="2" key="1">
    <citation type="submission" date="2014-03" db="EMBL/GenBank/DDBJ databases">
        <authorList>
            <person name="Casaregola S."/>
        </authorList>
    </citation>
    <scope>NUCLEOTIDE SEQUENCE [LARGE SCALE GENOMIC DNA]</scope>
    <source>
        <strain evidence="2">CLIB 918</strain>
    </source>
</reference>
<dbReference type="GO" id="GO:0005797">
    <property type="term" value="C:Golgi medial cisterna"/>
    <property type="evidence" value="ECO:0007669"/>
    <property type="project" value="TreeGrafter"/>
</dbReference>
<gene>
    <name evidence="2" type="ORF">BN980_GECA10s01440g</name>
</gene>
<dbReference type="Pfam" id="PF12722">
    <property type="entry name" value="Hid1"/>
    <property type="match status" value="1"/>
</dbReference>
<feature type="compositionally biased region" description="Basic and acidic residues" evidence="1">
    <location>
        <begin position="612"/>
        <end position="628"/>
    </location>
</feature>
<organism evidence="2 3">
    <name type="scientific">Geotrichum candidum</name>
    <name type="common">Oospora lactis</name>
    <name type="synonym">Dipodascus geotrichum</name>
    <dbReference type="NCBI Taxonomy" id="1173061"/>
    <lineage>
        <taxon>Eukaryota</taxon>
        <taxon>Fungi</taxon>
        <taxon>Dikarya</taxon>
        <taxon>Ascomycota</taxon>
        <taxon>Saccharomycotina</taxon>
        <taxon>Dipodascomycetes</taxon>
        <taxon>Dipodascales</taxon>
        <taxon>Dipodascaceae</taxon>
        <taxon>Geotrichum</taxon>
    </lineage>
</organism>
<proteinExistence type="predicted"/>
<feature type="region of interest" description="Disordered" evidence="1">
    <location>
        <begin position="610"/>
        <end position="629"/>
    </location>
</feature>
<dbReference type="STRING" id="1173061.A0A0J9XEA6"/>
<dbReference type="OrthoDB" id="432953at2759"/>
<feature type="region of interest" description="Disordered" evidence="1">
    <location>
        <begin position="573"/>
        <end position="592"/>
    </location>
</feature>
<evidence type="ECO:0000256" key="1">
    <source>
        <dbReference type="SAM" id="MobiDB-lite"/>
    </source>
</evidence>
<evidence type="ECO:0000313" key="2">
    <source>
        <dbReference type="EMBL" id="CDO55198.1"/>
    </source>
</evidence>
<dbReference type="Proteomes" id="UP000242525">
    <property type="component" value="Unassembled WGS sequence"/>
</dbReference>